<sequence length="312" mass="33853">MRRLPLPMHLNPWPKLSGVTWGQVWPPLSQRELPPGTLSGEAALEALWAGGEGVAFQLLADCAASLCLYPAWERRDWDMPSAQDTLSAYGGEFWQWPEVIPLGVLRQEPGRPNVLHAASGLVFALYVRPEQLVLVLGGTNTSHSDSQLRTFPSEARQFGADVLNVLGRLPRLFEVAAEITALVQAERGRRLPDLPLTLAGHSLGGGLVQYAAGLHGLRGLAFSPTALGRAVAAPLPDTSEVVAISLDGDPIPLIGTQHLRARLVGQHWRIPLHPGVPPARHATSHGQTYLHLLAWLREQWPELPSALENESG</sequence>
<dbReference type="EMBL" id="CP104213">
    <property type="protein sequence ID" value="UWX64872.1"/>
    <property type="molecule type" value="Genomic_DNA"/>
</dbReference>
<organism evidence="1 2">
    <name type="scientific">Deinococcus rubellus</name>
    <dbReference type="NCBI Taxonomy" id="1889240"/>
    <lineage>
        <taxon>Bacteria</taxon>
        <taxon>Thermotogati</taxon>
        <taxon>Deinococcota</taxon>
        <taxon>Deinococci</taxon>
        <taxon>Deinococcales</taxon>
        <taxon>Deinococcaceae</taxon>
        <taxon>Deinococcus</taxon>
    </lineage>
</organism>
<proteinExistence type="predicted"/>
<accession>A0ABY5YL93</accession>
<evidence type="ECO:0000313" key="1">
    <source>
        <dbReference type="EMBL" id="UWX64872.1"/>
    </source>
</evidence>
<dbReference type="Gene3D" id="3.40.50.1820">
    <property type="entry name" value="alpha/beta hydrolase"/>
    <property type="match status" value="1"/>
</dbReference>
<dbReference type="InterPro" id="IPR029058">
    <property type="entry name" value="AB_hydrolase_fold"/>
</dbReference>
<gene>
    <name evidence="1" type="ORF">N0D28_04205</name>
</gene>
<dbReference type="SUPFAM" id="SSF53474">
    <property type="entry name" value="alpha/beta-Hydrolases"/>
    <property type="match status" value="1"/>
</dbReference>
<protein>
    <recommendedName>
        <fullName evidence="3">Fungal lipase-like domain-containing protein</fullName>
    </recommendedName>
</protein>
<name>A0ABY5YL93_9DEIO</name>
<evidence type="ECO:0000313" key="2">
    <source>
        <dbReference type="Proteomes" id="UP001060261"/>
    </source>
</evidence>
<dbReference type="RefSeq" id="WP_260561130.1">
    <property type="nucleotide sequence ID" value="NZ_BAABEC010000069.1"/>
</dbReference>
<reference evidence="1" key="1">
    <citation type="submission" date="2022-09" db="EMBL/GenBank/DDBJ databases">
        <title>genome sequence of Deinococcus rubellus.</title>
        <authorList>
            <person name="Srinivasan S."/>
        </authorList>
    </citation>
    <scope>NUCLEOTIDE SEQUENCE</scope>
    <source>
        <strain evidence="1">Ant6</strain>
    </source>
</reference>
<dbReference type="Proteomes" id="UP001060261">
    <property type="component" value="Chromosome"/>
</dbReference>
<evidence type="ECO:0008006" key="3">
    <source>
        <dbReference type="Google" id="ProtNLM"/>
    </source>
</evidence>
<keyword evidence="2" id="KW-1185">Reference proteome</keyword>